<dbReference type="PANTHER" id="PTHR19136:SF81">
    <property type="entry name" value="MOLYBDENUM COFACTOR GUANYLYLTRANSFERASE"/>
    <property type="match status" value="1"/>
</dbReference>
<dbReference type="GO" id="GO:0016740">
    <property type="term" value="F:transferase activity"/>
    <property type="evidence" value="ECO:0007669"/>
    <property type="project" value="UniProtKB-KW"/>
</dbReference>
<dbReference type="InterPro" id="IPR045598">
    <property type="entry name" value="DUF6457"/>
</dbReference>
<evidence type="ECO:0000259" key="2">
    <source>
        <dbReference type="Pfam" id="PF12804"/>
    </source>
</evidence>
<dbReference type="Pfam" id="PF20058">
    <property type="entry name" value="DUF6457"/>
    <property type="match status" value="1"/>
</dbReference>
<dbReference type="PANTHER" id="PTHR19136">
    <property type="entry name" value="MOLYBDENUM COFACTOR GUANYLYLTRANSFERASE"/>
    <property type="match status" value="1"/>
</dbReference>
<dbReference type="Gene3D" id="3.90.550.10">
    <property type="entry name" value="Spore Coat Polysaccharide Biosynthesis Protein SpsA, Chain A"/>
    <property type="match status" value="1"/>
</dbReference>
<dbReference type="RefSeq" id="WP_191796780.1">
    <property type="nucleotide sequence ID" value="NZ_JACSQQ010000024.1"/>
</dbReference>
<keyword evidence="1 4" id="KW-0808">Transferase</keyword>
<evidence type="ECO:0000259" key="3">
    <source>
        <dbReference type="Pfam" id="PF20058"/>
    </source>
</evidence>
<feature type="domain" description="DUF6457" evidence="3">
    <location>
        <begin position="220"/>
        <end position="302"/>
    </location>
</feature>
<gene>
    <name evidence="4" type="ORF">H9652_13930</name>
</gene>
<dbReference type="Pfam" id="PF12804">
    <property type="entry name" value="NTP_transf_3"/>
    <property type="match status" value="1"/>
</dbReference>
<dbReference type="EMBL" id="JACSQQ010000024">
    <property type="protein sequence ID" value="MBD7951499.1"/>
    <property type="molecule type" value="Genomic_DNA"/>
</dbReference>
<dbReference type="Proteomes" id="UP000641803">
    <property type="component" value="Unassembled WGS sequence"/>
</dbReference>
<dbReference type="SUPFAM" id="SSF53448">
    <property type="entry name" value="Nucleotide-diphospho-sugar transferases"/>
    <property type="match status" value="1"/>
</dbReference>
<dbReference type="InterPro" id="IPR029044">
    <property type="entry name" value="Nucleotide-diphossugar_trans"/>
</dbReference>
<reference evidence="4 5" key="1">
    <citation type="submission" date="2020-08" db="EMBL/GenBank/DDBJ databases">
        <title>A Genomic Blueprint of the Chicken Gut Microbiome.</title>
        <authorList>
            <person name="Gilroy R."/>
            <person name="Ravi A."/>
            <person name="Getino M."/>
            <person name="Pursley I."/>
            <person name="Horton D.L."/>
            <person name="Alikhan N.-F."/>
            <person name="Baker D."/>
            <person name="Gharbi K."/>
            <person name="Hall N."/>
            <person name="Watson M."/>
            <person name="Adriaenssens E.M."/>
            <person name="Foster-Nyarko E."/>
            <person name="Jarju S."/>
            <person name="Secka A."/>
            <person name="Antonio M."/>
            <person name="Oren A."/>
            <person name="Chaudhuri R."/>
            <person name="La Ragione R.M."/>
            <person name="Hildebrand F."/>
            <person name="Pallen M.J."/>
        </authorList>
    </citation>
    <scope>NUCLEOTIDE SEQUENCE [LARGE SCALE GENOMIC DNA]</scope>
    <source>
        <strain evidence="4 5">Sa4CUA1</strain>
    </source>
</reference>
<evidence type="ECO:0000256" key="1">
    <source>
        <dbReference type="ARBA" id="ARBA00022679"/>
    </source>
</evidence>
<dbReference type="InterPro" id="IPR025877">
    <property type="entry name" value="MobA-like_NTP_Trfase"/>
</dbReference>
<proteinExistence type="predicted"/>
<evidence type="ECO:0000313" key="5">
    <source>
        <dbReference type="Proteomes" id="UP000641803"/>
    </source>
</evidence>
<keyword evidence="5" id="KW-1185">Reference proteome</keyword>
<feature type="domain" description="MobA-like NTP transferase" evidence="2">
    <location>
        <begin position="8"/>
        <end position="156"/>
    </location>
</feature>
<protein>
    <submittedName>
        <fullName evidence="4">NTP transferase domain-containing protein</fullName>
    </submittedName>
</protein>
<accession>A0ABR8RUP5</accession>
<evidence type="ECO:0000313" key="4">
    <source>
        <dbReference type="EMBL" id="MBD7951499.1"/>
    </source>
</evidence>
<comment type="caution">
    <text evidence="4">The sequence shown here is derived from an EMBL/GenBank/DDBJ whole genome shotgun (WGS) entry which is preliminary data.</text>
</comment>
<organism evidence="4 5">
    <name type="scientific">Oerskovia rustica</name>
    <dbReference type="NCBI Taxonomy" id="2762237"/>
    <lineage>
        <taxon>Bacteria</taxon>
        <taxon>Bacillati</taxon>
        <taxon>Actinomycetota</taxon>
        <taxon>Actinomycetes</taxon>
        <taxon>Micrococcales</taxon>
        <taxon>Cellulomonadaceae</taxon>
        <taxon>Oerskovia</taxon>
    </lineage>
</organism>
<sequence>MSGPLFDAVVLAGGRAQRLGTSKPQLVVAGARLLDHVLTATREARATVVVGPEDLASGAYVLTREDPPFDGPVAGTAAGLAALPDGAAPWVLLLACDVPRAAEAVPLLVAAAQGSSAGGHGEIDGVHLAHDGRDQWLVGLYRRTALDAAVARLADDPAQGGLAGAPVRRLVSGMELTRVEDVDGLSTDVDTWQDAETYARRARYGTGESRPAPNFGRHGMSNLERWVDALVDEFDLDREAVDIGAILDLARDAAHRVERPAAPLTTFIAGYVAGLSAGEGADHPGLDAMERATELALAWDVEATLDEAVTEDAVDADTTRHEPAAPERA</sequence>
<name>A0ABR8RUP5_9CELL</name>